<gene>
    <name evidence="7" type="ORF">GCK72_011678</name>
</gene>
<keyword evidence="3" id="KW-0964">Secreted</keyword>
<comment type="subcellular location">
    <subcellularLocation>
        <location evidence="1">Secreted</location>
    </subcellularLocation>
</comment>
<dbReference type="GeneID" id="9804934"/>
<dbReference type="Pfam" id="PF03488">
    <property type="entry name" value="Ins_beta"/>
    <property type="match status" value="1"/>
</dbReference>
<keyword evidence="5" id="KW-1015">Disulfide bond</keyword>
<feature type="chain" id="PRO_5025484279" description="INSulin related" evidence="6">
    <location>
        <begin position="22"/>
        <end position="75"/>
    </location>
</feature>
<proteinExistence type="inferred from homology"/>
<evidence type="ECO:0000313" key="7">
    <source>
        <dbReference type="EMBL" id="KAF1763412.1"/>
    </source>
</evidence>
<evidence type="ECO:0000256" key="2">
    <source>
        <dbReference type="ARBA" id="ARBA00009034"/>
    </source>
</evidence>
<sequence>MFSKVILIVVLISVFLPFIVSSPGYKCGRKLIDLIFRVCHETCSNGADITQLCYAGRKIDNLQVIQLCCPQQISP</sequence>
<dbReference type="Gene3D" id="1.10.100.10">
    <property type="entry name" value="Insulin-like"/>
    <property type="match status" value="1"/>
</dbReference>
<dbReference type="RefSeq" id="XP_003094586.2">
    <property type="nucleotide sequence ID" value="XM_003094538.2"/>
</dbReference>
<name>A0A6A5HAL9_CAERE</name>
<evidence type="ECO:0000256" key="6">
    <source>
        <dbReference type="SAM" id="SignalP"/>
    </source>
</evidence>
<dbReference type="KEGG" id="crq:GCK72_011678"/>
<evidence type="ECO:0000256" key="4">
    <source>
        <dbReference type="ARBA" id="ARBA00022729"/>
    </source>
</evidence>
<accession>A0A6A5HAL9</accession>
<comment type="caution">
    <text evidence="7">The sequence shown here is derived from an EMBL/GenBank/DDBJ whole genome shotgun (WGS) entry which is preliminary data.</text>
</comment>
<feature type="signal peptide" evidence="6">
    <location>
        <begin position="1"/>
        <end position="21"/>
    </location>
</feature>
<keyword evidence="4 6" id="KW-0732">Signal</keyword>
<evidence type="ECO:0000256" key="5">
    <source>
        <dbReference type="ARBA" id="ARBA00023157"/>
    </source>
</evidence>
<dbReference type="CTD" id="9804934"/>
<organism evidence="7 8">
    <name type="scientific">Caenorhabditis remanei</name>
    <name type="common">Caenorhabditis vulgaris</name>
    <dbReference type="NCBI Taxonomy" id="31234"/>
    <lineage>
        <taxon>Eukaryota</taxon>
        <taxon>Metazoa</taxon>
        <taxon>Ecdysozoa</taxon>
        <taxon>Nematoda</taxon>
        <taxon>Chromadorea</taxon>
        <taxon>Rhabditida</taxon>
        <taxon>Rhabditina</taxon>
        <taxon>Rhabditomorpha</taxon>
        <taxon>Rhabditoidea</taxon>
        <taxon>Rhabditidae</taxon>
        <taxon>Peloderinae</taxon>
        <taxon>Caenorhabditis</taxon>
    </lineage>
</organism>
<evidence type="ECO:0000256" key="1">
    <source>
        <dbReference type="ARBA" id="ARBA00004613"/>
    </source>
</evidence>
<dbReference type="SUPFAM" id="SSF56994">
    <property type="entry name" value="Insulin-like"/>
    <property type="match status" value="1"/>
</dbReference>
<dbReference type="Proteomes" id="UP000483820">
    <property type="component" value="Chromosome III"/>
</dbReference>
<dbReference type="InterPro" id="IPR003235">
    <property type="entry name" value="Nem_insulin-like_b-type"/>
</dbReference>
<protein>
    <recommendedName>
        <fullName evidence="9">INSulin related</fullName>
    </recommendedName>
</protein>
<dbReference type="GO" id="GO:0005179">
    <property type="term" value="F:hormone activity"/>
    <property type="evidence" value="ECO:0007669"/>
    <property type="project" value="InterPro"/>
</dbReference>
<comment type="similarity">
    <text evidence="2">Belongs to the insulin family.</text>
</comment>
<evidence type="ECO:0000313" key="8">
    <source>
        <dbReference type="Proteomes" id="UP000483820"/>
    </source>
</evidence>
<dbReference type="InterPro" id="IPR036438">
    <property type="entry name" value="Insulin-like_sf"/>
</dbReference>
<evidence type="ECO:0000256" key="3">
    <source>
        <dbReference type="ARBA" id="ARBA00022525"/>
    </source>
</evidence>
<evidence type="ECO:0008006" key="9">
    <source>
        <dbReference type="Google" id="ProtNLM"/>
    </source>
</evidence>
<dbReference type="AlphaFoldDB" id="A0A6A5HAL9"/>
<dbReference type="GO" id="GO:0005576">
    <property type="term" value="C:extracellular region"/>
    <property type="evidence" value="ECO:0007669"/>
    <property type="project" value="UniProtKB-SubCell"/>
</dbReference>
<dbReference type="EMBL" id="WUAV01000003">
    <property type="protein sequence ID" value="KAF1763412.1"/>
    <property type="molecule type" value="Genomic_DNA"/>
</dbReference>
<reference evidence="7 8" key="1">
    <citation type="submission" date="2019-12" db="EMBL/GenBank/DDBJ databases">
        <title>Chromosome-level assembly of the Caenorhabditis remanei genome.</title>
        <authorList>
            <person name="Teterina A.A."/>
            <person name="Willis J.H."/>
            <person name="Phillips P.C."/>
        </authorList>
    </citation>
    <scope>NUCLEOTIDE SEQUENCE [LARGE SCALE GENOMIC DNA]</scope>
    <source>
        <strain evidence="7 8">PX506</strain>
        <tissue evidence="7">Whole organism</tissue>
    </source>
</reference>